<dbReference type="STRING" id="29655.A0A0K9PQZ0"/>
<dbReference type="GO" id="GO:0016279">
    <property type="term" value="F:protein-lysine N-methyltransferase activity"/>
    <property type="evidence" value="ECO:0000318"/>
    <property type="project" value="GO_Central"/>
</dbReference>
<name>A0A0K9PQZ0_ZOSMR</name>
<dbReference type="InterPro" id="IPR050078">
    <property type="entry name" value="Ribosomal_L11_MeTrfase_PrmA"/>
</dbReference>
<protein>
    <recommendedName>
        <fullName evidence="8">ETFB lysine methyltransferase</fullName>
    </recommendedName>
    <alternativeName>
        <fullName evidence="7">Protein N-lysine methyltransferase METTL20</fullName>
    </alternativeName>
</protein>
<evidence type="ECO:0000256" key="2">
    <source>
        <dbReference type="ARBA" id="ARBA00022490"/>
    </source>
</evidence>
<dbReference type="Proteomes" id="UP000036987">
    <property type="component" value="Unassembled WGS sequence"/>
</dbReference>
<dbReference type="InterPro" id="IPR029063">
    <property type="entry name" value="SAM-dependent_MTases_sf"/>
</dbReference>
<evidence type="ECO:0000256" key="5">
    <source>
        <dbReference type="ARBA" id="ARBA00022691"/>
    </source>
</evidence>
<comment type="similarity">
    <text evidence="1">Belongs to the methyltransferase superfamily. PrmA family.</text>
</comment>
<comment type="caution">
    <text evidence="9">The sequence shown here is derived from an EMBL/GenBank/DDBJ whole genome shotgun (WGS) entry which is preliminary data.</text>
</comment>
<keyword evidence="5" id="KW-0949">S-adenosyl-L-methionine</keyword>
<accession>A0A0K9PQZ0</accession>
<sequence length="398" mass="43866">MSAAARCWCCCSHRHSSLFRSLHCHLQKTQVFSSSIISNRSVKPNFRSYVTNLSDGGRQRQMGIYHPVQWKKKRGRMWFSTNSSVMREREDSYVSVEIRCQKHVVDAFSEALLCFGASSASVESIQCDDDDGDEIFISLIYTIGKDVHQSIIHAVDSIGLKSTPSYKISVNKPYNWLKNVEESFHPIEVSNGLWIVPQWRSPPDPEATNIILNPGMAFGTGEHPTTLLCLLLLSDGGLLKGGESVLDYGTGSGVLGIAALKLGASSVVGVDIDPEAISSAQKNMMSNKIQANQMELYLGSRRVTTAHFLSEDDLSLIGKKGKFDVILANILLKPLIELAEEIVSYGKPGAIIGLSGILTEQLPQIQQCYSRYLERMTVSQMDGWACIVGTKKKLSCLV</sequence>
<keyword evidence="2" id="KW-0963">Cytoplasm</keyword>
<dbReference type="Gene3D" id="3.40.50.150">
    <property type="entry name" value="Vaccinia Virus protein VP39"/>
    <property type="match status" value="1"/>
</dbReference>
<keyword evidence="3 9" id="KW-0489">Methyltransferase</keyword>
<dbReference type="CDD" id="cd02440">
    <property type="entry name" value="AdoMet_MTases"/>
    <property type="match status" value="1"/>
</dbReference>
<gene>
    <name evidence="9" type="ORF">ZOSMA_181G00360</name>
</gene>
<evidence type="ECO:0000256" key="8">
    <source>
        <dbReference type="ARBA" id="ARBA00042266"/>
    </source>
</evidence>
<keyword evidence="9" id="KW-0689">Ribosomal protein</keyword>
<dbReference type="GO" id="GO:0005739">
    <property type="term" value="C:mitochondrion"/>
    <property type="evidence" value="ECO:0000318"/>
    <property type="project" value="GO_Central"/>
</dbReference>
<dbReference type="EMBL" id="LFYR01000676">
    <property type="protein sequence ID" value="KMZ71401.1"/>
    <property type="molecule type" value="Genomic_DNA"/>
</dbReference>
<dbReference type="SUPFAM" id="SSF53335">
    <property type="entry name" value="S-adenosyl-L-methionine-dependent methyltransferases"/>
    <property type="match status" value="1"/>
</dbReference>
<evidence type="ECO:0000256" key="6">
    <source>
        <dbReference type="ARBA" id="ARBA00037932"/>
    </source>
</evidence>
<evidence type="ECO:0000256" key="7">
    <source>
        <dbReference type="ARBA" id="ARBA00041867"/>
    </source>
</evidence>
<dbReference type="OMA" id="WIVPEWT"/>
<evidence type="ECO:0000313" key="10">
    <source>
        <dbReference type="Proteomes" id="UP000036987"/>
    </source>
</evidence>
<keyword evidence="9" id="KW-0687">Ribonucleoprotein</keyword>
<dbReference type="PANTHER" id="PTHR43648">
    <property type="entry name" value="ELECTRON TRANSFER FLAVOPROTEIN BETA SUBUNIT LYSINE METHYLTRANSFERASE"/>
    <property type="match status" value="1"/>
</dbReference>
<evidence type="ECO:0000313" key="9">
    <source>
        <dbReference type="EMBL" id="KMZ71401.1"/>
    </source>
</evidence>
<dbReference type="NCBIfam" id="TIGR00406">
    <property type="entry name" value="prmA"/>
    <property type="match status" value="1"/>
</dbReference>
<dbReference type="PANTHER" id="PTHR43648:SF1">
    <property type="entry name" value="ELECTRON TRANSFER FLAVOPROTEIN BETA SUBUNIT LYSINE METHYLTRANSFERASE"/>
    <property type="match status" value="1"/>
</dbReference>
<keyword evidence="10" id="KW-1185">Reference proteome</keyword>
<reference evidence="10" key="1">
    <citation type="journal article" date="2016" name="Nature">
        <title>The genome of the seagrass Zostera marina reveals angiosperm adaptation to the sea.</title>
        <authorList>
            <person name="Olsen J.L."/>
            <person name="Rouze P."/>
            <person name="Verhelst B."/>
            <person name="Lin Y.-C."/>
            <person name="Bayer T."/>
            <person name="Collen J."/>
            <person name="Dattolo E."/>
            <person name="De Paoli E."/>
            <person name="Dittami S."/>
            <person name="Maumus F."/>
            <person name="Michel G."/>
            <person name="Kersting A."/>
            <person name="Lauritano C."/>
            <person name="Lohaus R."/>
            <person name="Toepel M."/>
            <person name="Tonon T."/>
            <person name="Vanneste K."/>
            <person name="Amirebrahimi M."/>
            <person name="Brakel J."/>
            <person name="Bostroem C."/>
            <person name="Chovatia M."/>
            <person name="Grimwood J."/>
            <person name="Jenkins J.W."/>
            <person name="Jueterbock A."/>
            <person name="Mraz A."/>
            <person name="Stam W.T."/>
            <person name="Tice H."/>
            <person name="Bornberg-Bauer E."/>
            <person name="Green P.J."/>
            <person name="Pearson G.A."/>
            <person name="Procaccini G."/>
            <person name="Duarte C.M."/>
            <person name="Schmutz J."/>
            <person name="Reusch T.B.H."/>
            <person name="Van de Peer Y."/>
        </authorList>
    </citation>
    <scope>NUCLEOTIDE SEQUENCE [LARGE SCALE GENOMIC DNA]</scope>
    <source>
        <strain evidence="10">cv. Finnish</strain>
    </source>
</reference>
<dbReference type="GO" id="GO:0032259">
    <property type="term" value="P:methylation"/>
    <property type="evidence" value="ECO:0007669"/>
    <property type="project" value="UniProtKB-KW"/>
</dbReference>
<evidence type="ECO:0000256" key="1">
    <source>
        <dbReference type="ARBA" id="ARBA00009741"/>
    </source>
</evidence>
<dbReference type="HAMAP" id="MF_00735">
    <property type="entry name" value="Methyltr_PrmA"/>
    <property type="match status" value="1"/>
</dbReference>
<evidence type="ECO:0000256" key="4">
    <source>
        <dbReference type="ARBA" id="ARBA00022679"/>
    </source>
</evidence>
<proteinExistence type="inferred from homology"/>
<keyword evidence="4 9" id="KW-0808">Transferase</keyword>
<evidence type="ECO:0000256" key="3">
    <source>
        <dbReference type="ARBA" id="ARBA00022603"/>
    </source>
</evidence>
<organism evidence="9 10">
    <name type="scientific">Zostera marina</name>
    <name type="common">Eelgrass</name>
    <dbReference type="NCBI Taxonomy" id="29655"/>
    <lineage>
        <taxon>Eukaryota</taxon>
        <taxon>Viridiplantae</taxon>
        <taxon>Streptophyta</taxon>
        <taxon>Embryophyta</taxon>
        <taxon>Tracheophyta</taxon>
        <taxon>Spermatophyta</taxon>
        <taxon>Magnoliopsida</taxon>
        <taxon>Liliopsida</taxon>
        <taxon>Zosteraceae</taxon>
        <taxon>Zostera</taxon>
    </lineage>
</organism>
<comment type="similarity">
    <text evidence="6">Belongs to the methyltransferase superfamily. ETFBKMT family.</text>
</comment>
<dbReference type="GO" id="GO:0005840">
    <property type="term" value="C:ribosome"/>
    <property type="evidence" value="ECO:0007669"/>
    <property type="project" value="UniProtKB-KW"/>
</dbReference>
<dbReference type="Pfam" id="PF06325">
    <property type="entry name" value="PrmA"/>
    <property type="match status" value="1"/>
</dbReference>
<dbReference type="OrthoDB" id="419617at2759"/>
<dbReference type="AlphaFoldDB" id="A0A0K9PQZ0"/>
<dbReference type="InterPro" id="IPR004498">
    <property type="entry name" value="Ribosomal_PrmA_MeTrfase"/>
</dbReference>